<dbReference type="OrthoDB" id="184876at2759"/>
<gene>
    <name evidence="7" type="ORF">BAE44_0013258</name>
</gene>
<proteinExistence type="inferred from homology"/>
<dbReference type="Gene3D" id="2.30.33.40">
    <property type="entry name" value="GroES chaperonin"/>
    <property type="match status" value="2"/>
</dbReference>
<evidence type="ECO:0000313" key="7">
    <source>
        <dbReference type="EMBL" id="OEL25725.1"/>
    </source>
</evidence>
<dbReference type="NCBIfam" id="NF001531">
    <property type="entry name" value="PRK00364.2-2"/>
    <property type="match status" value="2"/>
</dbReference>
<dbReference type="InterPro" id="IPR020818">
    <property type="entry name" value="Chaperonin_GroES"/>
</dbReference>
<dbReference type="GO" id="GO:0005524">
    <property type="term" value="F:ATP binding"/>
    <property type="evidence" value="ECO:0007669"/>
    <property type="project" value="InterPro"/>
</dbReference>
<dbReference type="EMBL" id="LWDX02036551">
    <property type="protein sequence ID" value="OEL25725.1"/>
    <property type="molecule type" value="Genomic_DNA"/>
</dbReference>
<evidence type="ECO:0000256" key="1">
    <source>
        <dbReference type="ARBA" id="ARBA00006975"/>
    </source>
</evidence>
<sequence>MASVQLSSAGVGAAAFAAKGKASLEALRLPAMVTVAEARPARRAFRGLVVRAATVVAPKYACQMPRQKSDEVKSTMRVMVNAGVLIRSLGSDCDGLIKTKLLEFGNAGLLVNCVMKRIVNVDSIGMVKRALKFCWLSYILQPAHLARIHFFSRKYSFMLCRNETLCLVIPLQYTTLKPLADRVLVKIKSSEEKTTGGILLPTTAQSRPQGGEVVAVGEGRTIGDKKVDVSIQVGAQVVYSKYAGTEVELNDYNHLVLKEDDIIGILETDDVKDMKPLNDRVLIKVAEAEDKTPGGLLLTETTKEKPSIGTVVAVGLGPLDEEGNRSPLSVSAGSTVLYSKYAGSEFKGADGTNYIVLRVSDLMAVLS</sequence>
<keyword evidence="8" id="KW-1185">Reference proteome</keyword>
<dbReference type="InterPro" id="IPR018369">
    <property type="entry name" value="Chaprnonin_Cpn10_CS"/>
</dbReference>
<dbReference type="STRING" id="888268.A0A1E5VKT3"/>
<name>A0A1E5VKT3_9POAL</name>
<dbReference type="PANTHER" id="PTHR10772:SF63">
    <property type="entry name" value="20 KDA CHAPERONIN, CHLOROPLASTIC"/>
    <property type="match status" value="1"/>
</dbReference>
<dbReference type="GO" id="GO:0005739">
    <property type="term" value="C:mitochondrion"/>
    <property type="evidence" value="ECO:0007669"/>
    <property type="project" value="TreeGrafter"/>
</dbReference>
<accession>A0A1E5VKT3</accession>
<dbReference type="InterPro" id="IPR011032">
    <property type="entry name" value="GroES-like_sf"/>
</dbReference>
<dbReference type="GO" id="GO:0044183">
    <property type="term" value="F:protein folding chaperone"/>
    <property type="evidence" value="ECO:0007669"/>
    <property type="project" value="InterPro"/>
</dbReference>
<dbReference type="GO" id="GO:0046872">
    <property type="term" value="F:metal ion binding"/>
    <property type="evidence" value="ECO:0007669"/>
    <property type="project" value="TreeGrafter"/>
</dbReference>
<comment type="similarity">
    <text evidence="1 6">Belongs to the GroES chaperonin family.</text>
</comment>
<dbReference type="PANTHER" id="PTHR10772">
    <property type="entry name" value="10 KDA HEAT SHOCK PROTEIN"/>
    <property type="match status" value="1"/>
</dbReference>
<reference evidence="7 8" key="1">
    <citation type="submission" date="2016-09" db="EMBL/GenBank/DDBJ databases">
        <title>The draft genome of Dichanthelium oligosanthes: A C3 panicoid grass species.</title>
        <authorList>
            <person name="Studer A.J."/>
            <person name="Schnable J.C."/>
            <person name="Brutnell T.P."/>
        </authorList>
    </citation>
    <scope>NUCLEOTIDE SEQUENCE [LARGE SCALE GENOMIC DNA]</scope>
    <source>
        <strain evidence="8">cv. Kellogg 1175</strain>
        <tissue evidence="7">Leaf</tissue>
    </source>
</reference>
<organism evidence="7 8">
    <name type="scientific">Dichanthelium oligosanthes</name>
    <dbReference type="NCBI Taxonomy" id="888268"/>
    <lineage>
        <taxon>Eukaryota</taxon>
        <taxon>Viridiplantae</taxon>
        <taxon>Streptophyta</taxon>
        <taxon>Embryophyta</taxon>
        <taxon>Tracheophyta</taxon>
        <taxon>Spermatophyta</taxon>
        <taxon>Magnoliopsida</taxon>
        <taxon>Liliopsida</taxon>
        <taxon>Poales</taxon>
        <taxon>Poaceae</taxon>
        <taxon>PACMAD clade</taxon>
        <taxon>Panicoideae</taxon>
        <taxon>Panicodae</taxon>
        <taxon>Paniceae</taxon>
        <taxon>Dichantheliinae</taxon>
        <taxon>Dichanthelium</taxon>
    </lineage>
</organism>
<evidence type="ECO:0000256" key="5">
    <source>
        <dbReference type="ARBA" id="ARBA00079398"/>
    </source>
</evidence>
<dbReference type="PROSITE" id="PS00681">
    <property type="entry name" value="CHAPERONINS_CPN10"/>
    <property type="match status" value="2"/>
</dbReference>
<dbReference type="GO" id="GO:0009507">
    <property type="term" value="C:chloroplast"/>
    <property type="evidence" value="ECO:0007669"/>
    <property type="project" value="TreeGrafter"/>
</dbReference>
<dbReference type="CDD" id="cd00320">
    <property type="entry name" value="cpn10"/>
    <property type="match status" value="2"/>
</dbReference>
<dbReference type="SMART" id="SM00883">
    <property type="entry name" value="Cpn10"/>
    <property type="match status" value="2"/>
</dbReference>
<evidence type="ECO:0000313" key="8">
    <source>
        <dbReference type="Proteomes" id="UP000095767"/>
    </source>
</evidence>
<keyword evidence="2 6" id="KW-0143">Chaperone</keyword>
<evidence type="ECO:0000256" key="6">
    <source>
        <dbReference type="RuleBase" id="RU003479"/>
    </source>
</evidence>
<evidence type="ECO:0000256" key="3">
    <source>
        <dbReference type="ARBA" id="ARBA00031971"/>
    </source>
</evidence>
<dbReference type="HAMAP" id="MF_00580">
    <property type="entry name" value="CH10"/>
    <property type="match status" value="2"/>
</dbReference>
<dbReference type="GO" id="GO:0051087">
    <property type="term" value="F:protein-folding chaperone binding"/>
    <property type="evidence" value="ECO:0007669"/>
    <property type="project" value="TreeGrafter"/>
</dbReference>
<dbReference type="InterPro" id="IPR037124">
    <property type="entry name" value="Chaperonin_GroES_sf"/>
</dbReference>
<dbReference type="GO" id="GO:0051082">
    <property type="term" value="F:unfolded protein binding"/>
    <property type="evidence" value="ECO:0007669"/>
    <property type="project" value="TreeGrafter"/>
</dbReference>
<dbReference type="FunFam" id="2.30.33.40:FF:000001">
    <property type="entry name" value="10 kDa chaperonin"/>
    <property type="match status" value="1"/>
</dbReference>
<dbReference type="Pfam" id="PF00166">
    <property type="entry name" value="Cpn10"/>
    <property type="match status" value="2"/>
</dbReference>
<comment type="caution">
    <text evidence="7">The sequence shown here is derived from an EMBL/GenBank/DDBJ whole genome shotgun (WGS) entry which is preliminary data.</text>
</comment>
<evidence type="ECO:0000256" key="4">
    <source>
        <dbReference type="ARBA" id="ARBA00073031"/>
    </source>
</evidence>
<dbReference type="PRINTS" id="PR00297">
    <property type="entry name" value="CHAPERONIN10"/>
</dbReference>
<dbReference type="Proteomes" id="UP000095767">
    <property type="component" value="Unassembled WGS sequence"/>
</dbReference>
<protein>
    <recommendedName>
        <fullName evidence="4">20 kDa chaperonin, chloroplastic</fullName>
    </recommendedName>
    <alternativeName>
        <fullName evidence="3">Chaperonin 10</fullName>
    </alternativeName>
    <alternativeName>
        <fullName evidence="5">Protein Cpn21</fullName>
    </alternativeName>
</protein>
<evidence type="ECO:0000256" key="2">
    <source>
        <dbReference type="ARBA" id="ARBA00023186"/>
    </source>
</evidence>
<dbReference type="FunFam" id="2.30.33.40:FF:000005">
    <property type="entry name" value="20 kDa chaperonin, chloroplastic"/>
    <property type="match status" value="1"/>
</dbReference>
<dbReference type="AlphaFoldDB" id="A0A1E5VKT3"/>
<dbReference type="SUPFAM" id="SSF50129">
    <property type="entry name" value="GroES-like"/>
    <property type="match status" value="2"/>
</dbReference>